<evidence type="ECO:0000313" key="2">
    <source>
        <dbReference type="EMBL" id="AOV86374.1"/>
    </source>
</evidence>
<evidence type="ECO:0000259" key="1">
    <source>
        <dbReference type="Pfam" id="PF23343"/>
    </source>
</evidence>
<accession>A0A1D8MKA9</accession>
<feature type="domain" description="Replication-associated protein ORF2/G2P" evidence="1">
    <location>
        <begin position="73"/>
        <end position="181"/>
    </location>
</feature>
<name>A0A1D8MKA9_9VIRU</name>
<dbReference type="EMBL" id="KX259476">
    <property type="protein sequence ID" value="AOV86374.1"/>
    <property type="molecule type" value="Genomic_DNA"/>
</dbReference>
<protein>
    <submittedName>
        <fullName evidence="2">Putative replication protein VP4</fullName>
    </submittedName>
</protein>
<sequence>MGCYHPVPFQQLTRERLDNDKRPETIRGDVKINPPINTETGYLPCGTCLGCKAARATAWAHRCMHEASMYDDNRFITLTYDDDHLPPNGWLNLRDVQLWLKRLRKAIPTKIRYFLTGEYGSNTGRPHYHALLFNCRFPDEKPAGKLILSATADRLWAMGEVRTGSVTLASALYVAKYAVKGTKGHPTSDGEAPPEPFATMSRGGRGKGLGGIGSPWLNKYEGDLKHGYLMHNGAKVPIPRAYRKKLAEDTRNHIDHIRAQAQPRPAESRERLLAAEAIHKAKLLLYNRDTF</sequence>
<organism evidence="2">
    <name type="scientific">uncultured virus</name>
    <dbReference type="NCBI Taxonomy" id="340016"/>
    <lineage>
        <taxon>Viruses</taxon>
        <taxon>environmental samples</taxon>
    </lineage>
</organism>
<proteinExistence type="predicted"/>
<dbReference type="InterPro" id="IPR056906">
    <property type="entry name" value="ORF2/G2P_dom"/>
</dbReference>
<reference evidence="2" key="1">
    <citation type="submission" date="2016-05" db="EMBL/GenBank/DDBJ databases">
        <title>Viral Hybridization Blurs Taxonomic Lines in a Wastewater Treatment Plant.</title>
        <authorList>
            <person name="Pearson V.M.M."/>
            <person name="Caudle S.B."/>
            <person name="Rokyta D.R."/>
        </authorList>
    </citation>
    <scope>NUCLEOTIDE SEQUENCE</scope>
    <source>
        <strain evidence="2">Wastewater_Microviridae_FL22</strain>
    </source>
</reference>
<dbReference type="Pfam" id="PF23343">
    <property type="entry name" value="REP_ORF2-G2P"/>
    <property type="match status" value="1"/>
</dbReference>